<evidence type="ECO:0000313" key="3">
    <source>
        <dbReference type="Proteomes" id="UP000323646"/>
    </source>
</evidence>
<organism evidence="2 3">
    <name type="scientific">Selenomonas ruminis</name>
    <dbReference type="NCBI Taxonomy" id="2593411"/>
    <lineage>
        <taxon>Bacteria</taxon>
        <taxon>Bacillati</taxon>
        <taxon>Bacillota</taxon>
        <taxon>Negativicutes</taxon>
        <taxon>Selenomonadales</taxon>
        <taxon>Selenomonadaceae</taxon>
        <taxon>Selenomonas</taxon>
    </lineage>
</organism>
<dbReference type="AlphaFoldDB" id="A0A5D6W139"/>
<name>A0A5D6W139_9FIRM</name>
<dbReference type="Pfam" id="PF14198">
    <property type="entry name" value="TnpV"/>
    <property type="match status" value="1"/>
</dbReference>
<evidence type="ECO:0000256" key="1">
    <source>
        <dbReference type="SAM" id="Coils"/>
    </source>
</evidence>
<proteinExistence type="predicted"/>
<accession>A0A5D6W139</accession>
<keyword evidence="3" id="KW-1185">Reference proteome</keyword>
<dbReference type="OrthoDB" id="1665714at2"/>
<keyword evidence="1" id="KW-0175">Coiled coil</keyword>
<feature type="coiled-coil region" evidence="1">
    <location>
        <begin position="23"/>
        <end position="50"/>
    </location>
</feature>
<reference evidence="2 3" key="1">
    <citation type="submission" date="2019-08" db="EMBL/GenBank/DDBJ databases">
        <title>Selenomonas sp. mPRGC5 and Selenomonas sp. mPRGC8 isolated from ruminal fluid of dairy goat (Capra hircus).</title>
        <authorList>
            <person name="Poothong S."/>
            <person name="Nuengjamnong C."/>
            <person name="Tanasupawat S."/>
        </authorList>
    </citation>
    <scope>NUCLEOTIDE SEQUENCE [LARGE SCALE GENOMIC DNA]</scope>
    <source>
        <strain evidence="3">mPRGC5</strain>
    </source>
</reference>
<gene>
    <name evidence="2" type="ORF">FZ040_11700</name>
</gene>
<dbReference type="EMBL" id="VTOY01000014">
    <property type="protein sequence ID" value="TYZ20478.1"/>
    <property type="molecule type" value="Genomic_DNA"/>
</dbReference>
<dbReference type="InterPro" id="IPR026989">
    <property type="entry name" value="TnpV"/>
</dbReference>
<comment type="caution">
    <text evidence="2">The sequence shown here is derived from an EMBL/GenBank/DDBJ whole genome shotgun (WGS) entry which is preliminary data.</text>
</comment>
<evidence type="ECO:0000313" key="2">
    <source>
        <dbReference type="EMBL" id="TYZ20478.1"/>
    </source>
</evidence>
<dbReference type="Proteomes" id="UP000323646">
    <property type="component" value="Unassembled WGS sequence"/>
</dbReference>
<protein>
    <submittedName>
        <fullName evidence="2">TnpV protein</fullName>
    </submittedName>
</protein>
<sequence>MTMDELMATEQEYQEMLTRWDMEDKAREERMKELDELDRLTAKAKEMRQQMNLMPGRWSGIWAKYMEEEKPAQWIEILQSGRVQLMLGQVDMEYNQKYEQMKAEMKKKRGLNHIFQQRDFMGYTRAIMAMEDEIVSLLAQQLTNQA</sequence>